<dbReference type="Pfam" id="PF00528">
    <property type="entry name" value="BPD_transp_1"/>
    <property type="match status" value="1"/>
</dbReference>
<dbReference type="SUPFAM" id="SSF161098">
    <property type="entry name" value="MetI-like"/>
    <property type="match status" value="1"/>
</dbReference>
<proteinExistence type="inferred from homology"/>
<dbReference type="InterPro" id="IPR000515">
    <property type="entry name" value="MetI-like"/>
</dbReference>
<keyword evidence="5 7" id="KW-1133">Transmembrane helix</keyword>
<feature type="transmembrane region" description="Helical" evidence="7">
    <location>
        <begin position="73"/>
        <end position="97"/>
    </location>
</feature>
<evidence type="ECO:0000313" key="9">
    <source>
        <dbReference type="EMBL" id="RKI89690.1"/>
    </source>
</evidence>
<dbReference type="OrthoDB" id="42677at2"/>
<dbReference type="Gene3D" id="1.10.3720.10">
    <property type="entry name" value="MetI-like"/>
    <property type="match status" value="1"/>
</dbReference>
<dbReference type="PANTHER" id="PTHR43744">
    <property type="entry name" value="ABC TRANSPORTER PERMEASE PROTEIN MG189-RELATED-RELATED"/>
    <property type="match status" value="1"/>
</dbReference>
<evidence type="ECO:0000256" key="5">
    <source>
        <dbReference type="ARBA" id="ARBA00022989"/>
    </source>
</evidence>
<feature type="transmembrane region" description="Helical" evidence="7">
    <location>
        <begin position="109"/>
        <end position="131"/>
    </location>
</feature>
<evidence type="ECO:0000256" key="6">
    <source>
        <dbReference type="ARBA" id="ARBA00023136"/>
    </source>
</evidence>
<evidence type="ECO:0000313" key="10">
    <source>
        <dbReference type="Proteomes" id="UP000280696"/>
    </source>
</evidence>
<dbReference type="EMBL" id="RAYQ01000020">
    <property type="protein sequence ID" value="RKI89690.1"/>
    <property type="molecule type" value="Genomic_DNA"/>
</dbReference>
<evidence type="ECO:0000259" key="8">
    <source>
        <dbReference type="PROSITE" id="PS50928"/>
    </source>
</evidence>
<keyword evidence="4 7" id="KW-0812">Transmembrane</keyword>
<keyword evidence="10" id="KW-1185">Reference proteome</keyword>
<evidence type="ECO:0000256" key="1">
    <source>
        <dbReference type="ARBA" id="ARBA00004651"/>
    </source>
</evidence>
<organism evidence="9 10">
    <name type="scientific">Parablautia intestinalis</name>
    <dbReference type="NCBI Taxonomy" id="2320100"/>
    <lineage>
        <taxon>Bacteria</taxon>
        <taxon>Bacillati</taxon>
        <taxon>Bacillota</taxon>
        <taxon>Clostridia</taxon>
        <taxon>Lachnospirales</taxon>
        <taxon>Lachnospiraceae</taxon>
        <taxon>Parablautia</taxon>
    </lineage>
</organism>
<dbReference type="RefSeq" id="WP_120471543.1">
    <property type="nucleotide sequence ID" value="NZ_CATAJS010000065.1"/>
</dbReference>
<evidence type="ECO:0000256" key="3">
    <source>
        <dbReference type="ARBA" id="ARBA00022475"/>
    </source>
</evidence>
<feature type="transmembrane region" description="Helical" evidence="7">
    <location>
        <begin position="184"/>
        <end position="206"/>
    </location>
</feature>
<feature type="transmembrane region" description="Helical" evidence="7">
    <location>
        <begin position="242"/>
        <end position="263"/>
    </location>
</feature>
<feature type="transmembrane region" description="Helical" evidence="7">
    <location>
        <begin position="12"/>
        <end position="34"/>
    </location>
</feature>
<dbReference type="InterPro" id="IPR035906">
    <property type="entry name" value="MetI-like_sf"/>
</dbReference>
<name>A0A3A9ADH5_9FIRM</name>
<reference evidence="9 10" key="1">
    <citation type="submission" date="2018-09" db="EMBL/GenBank/DDBJ databases">
        <title>Murine metabolic-syndrome-specific gut microbial biobank.</title>
        <authorList>
            <person name="Liu C."/>
        </authorList>
    </citation>
    <scope>NUCLEOTIDE SEQUENCE [LARGE SCALE GENOMIC DNA]</scope>
    <source>
        <strain evidence="9 10">0.1xD8-82</strain>
    </source>
</reference>
<evidence type="ECO:0000256" key="7">
    <source>
        <dbReference type="RuleBase" id="RU363032"/>
    </source>
</evidence>
<gene>
    <name evidence="9" type="ORF">D7V94_17165</name>
</gene>
<protein>
    <submittedName>
        <fullName evidence="9">Carbohydrate ABC transporter permease</fullName>
    </submittedName>
</protein>
<dbReference type="PANTHER" id="PTHR43744:SF8">
    <property type="entry name" value="SN-GLYCEROL-3-PHOSPHATE TRANSPORT SYSTEM PERMEASE PROTEIN UGPE"/>
    <property type="match status" value="1"/>
</dbReference>
<dbReference type="GO" id="GO:0055085">
    <property type="term" value="P:transmembrane transport"/>
    <property type="evidence" value="ECO:0007669"/>
    <property type="project" value="InterPro"/>
</dbReference>
<keyword evidence="2 7" id="KW-0813">Transport</keyword>
<comment type="subcellular location">
    <subcellularLocation>
        <location evidence="1 7">Cell membrane</location>
        <topology evidence="1 7">Multi-pass membrane protein</topology>
    </subcellularLocation>
</comment>
<feature type="transmembrane region" description="Helical" evidence="7">
    <location>
        <begin position="143"/>
        <end position="163"/>
    </location>
</feature>
<dbReference type="Proteomes" id="UP000280696">
    <property type="component" value="Unassembled WGS sequence"/>
</dbReference>
<keyword evidence="3" id="KW-1003">Cell membrane</keyword>
<dbReference type="CDD" id="cd06261">
    <property type="entry name" value="TM_PBP2"/>
    <property type="match status" value="1"/>
</dbReference>
<dbReference type="AlphaFoldDB" id="A0A3A9ADH5"/>
<comment type="caution">
    <text evidence="9">The sequence shown here is derived from an EMBL/GenBank/DDBJ whole genome shotgun (WGS) entry which is preliminary data.</text>
</comment>
<feature type="domain" description="ABC transmembrane type-1" evidence="8">
    <location>
        <begin position="74"/>
        <end position="263"/>
    </location>
</feature>
<comment type="similarity">
    <text evidence="7">Belongs to the binding-protein-dependent transport system permease family.</text>
</comment>
<keyword evidence="6 7" id="KW-0472">Membrane</keyword>
<evidence type="ECO:0000256" key="2">
    <source>
        <dbReference type="ARBA" id="ARBA00022448"/>
    </source>
</evidence>
<sequence>MKKMKAKGKKTGIVTTILLIAVTIIQLFPLYWMFTFSLKSNKEIFGGNIVGFPENWEWDNYARVFEKAHLGRYLFNSMVVTGATILFTLVLSAMATYAIVRLIWKLSKVVYFIFLTGMMLSIHAVLLPLFVNMKPLLDTYWALIIPYVAFAMPTAILLMVGTLEALPKELEEAAFIDGANIYRVFWQIIMPLMKPILSTVAILTFLSSWNEMMLAIAFVSGEKYKTITVGVNDMVGKYSTKWGLIGAGLTIATIPTLVLYVFLSKNIQKSLAMGAVKG</sequence>
<evidence type="ECO:0000256" key="4">
    <source>
        <dbReference type="ARBA" id="ARBA00022692"/>
    </source>
</evidence>
<dbReference type="PROSITE" id="PS50928">
    <property type="entry name" value="ABC_TM1"/>
    <property type="match status" value="1"/>
</dbReference>
<accession>A0A3A9ADH5</accession>
<dbReference type="GO" id="GO:0005886">
    <property type="term" value="C:plasma membrane"/>
    <property type="evidence" value="ECO:0007669"/>
    <property type="project" value="UniProtKB-SubCell"/>
</dbReference>